<reference evidence="1 2" key="1">
    <citation type="journal article" date="2018" name="Sci. Rep.">
        <title>Genomic signatures of local adaptation to the degree of environmental predictability in rotifers.</title>
        <authorList>
            <person name="Franch-Gras L."/>
            <person name="Hahn C."/>
            <person name="Garcia-Roger E.M."/>
            <person name="Carmona M.J."/>
            <person name="Serra M."/>
            <person name="Gomez A."/>
        </authorList>
    </citation>
    <scope>NUCLEOTIDE SEQUENCE [LARGE SCALE GENOMIC DNA]</scope>
    <source>
        <strain evidence="1">HYR1</strain>
    </source>
</reference>
<dbReference type="AlphaFoldDB" id="A0A3M7SPJ7"/>
<dbReference type="Proteomes" id="UP000276133">
    <property type="component" value="Unassembled WGS sequence"/>
</dbReference>
<protein>
    <submittedName>
        <fullName evidence="1">Uncharacterized protein</fullName>
    </submittedName>
</protein>
<sequence>MAFGRHLRQTVHRFCWVTMVKTWAQSQKSQNFSALKTRAKDLDFYLSGEPLGNQAHLPVITTLIKFLQTSLFANAQIDSEKKLSELTFIIDSKTDKDLVYFRFK</sequence>
<keyword evidence="2" id="KW-1185">Reference proteome</keyword>
<dbReference type="EMBL" id="REGN01000986">
    <property type="protein sequence ID" value="RNA37733.1"/>
    <property type="molecule type" value="Genomic_DNA"/>
</dbReference>
<name>A0A3M7SPJ7_BRAPC</name>
<gene>
    <name evidence="1" type="ORF">BpHYR1_045695</name>
</gene>
<evidence type="ECO:0000313" key="2">
    <source>
        <dbReference type="Proteomes" id="UP000276133"/>
    </source>
</evidence>
<organism evidence="1 2">
    <name type="scientific">Brachionus plicatilis</name>
    <name type="common">Marine rotifer</name>
    <name type="synonym">Brachionus muelleri</name>
    <dbReference type="NCBI Taxonomy" id="10195"/>
    <lineage>
        <taxon>Eukaryota</taxon>
        <taxon>Metazoa</taxon>
        <taxon>Spiralia</taxon>
        <taxon>Gnathifera</taxon>
        <taxon>Rotifera</taxon>
        <taxon>Eurotatoria</taxon>
        <taxon>Monogononta</taxon>
        <taxon>Pseudotrocha</taxon>
        <taxon>Ploima</taxon>
        <taxon>Brachionidae</taxon>
        <taxon>Brachionus</taxon>
    </lineage>
</organism>
<evidence type="ECO:0000313" key="1">
    <source>
        <dbReference type="EMBL" id="RNA37733.1"/>
    </source>
</evidence>
<accession>A0A3M7SPJ7</accession>
<proteinExistence type="predicted"/>
<comment type="caution">
    <text evidence="1">The sequence shown here is derived from an EMBL/GenBank/DDBJ whole genome shotgun (WGS) entry which is preliminary data.</text>
</comment>